<comment type="caution">
    <text evidence="1">The sequence shown here is derived from an EMBL/GenBank/DDBJ whole genome shotgun (WGS) entry which is preliminary data.</text>
</comment>
<name>A0AAV4PJT4_CAEEX</name>
<proteinExistence type="predicted"/>
<sequence>MKTISEIRKHQWMWNCSTIPVLVPKLPILKPNPTDRSASQETTTLFKKEKLKDLMNAESSTNPMLSLNCSCRETQPTCPKCFCSCPKENKPFNKSNEEVATATKHQHFPDYQRKGGKKITESLENIPVYIFSFSTSLDSFIGRIIKEFWVASIRFYLACTISRGNRIFQAVLRDGLNLDLGIK</sequence>
<evidence type="ECO:0000313" key="1">
    <source>
        <dbReference type="EMBL" id="GIX96026.1"/>
    </source>
</evidence>
<dbReference type="Proteomes" id="UP001054945">
    <property type="component" value="Unassembled WGS sequence"/>
</dbReference>
<keyword evidence="2" id="KW-1185">Reference proteome</keyword>
<protein>
    <submittedName>
        <fullName evidence="1">Uncharacterized protein</fullName>
    </submittedName>
</protein>
<reference evidence="1 2" key="1">
    <citation type="submission" date="2021-06" db="EMBL/GenBank/DDBJ databases">
        <title>Caerostris extrusa draft genome.</title>
        <authorList>
            <person name="Kono N."/>
            <person name="Arakawa K."/>
        </authorList>
    </citation>
    <scope>NUCLEOTIDE SEQUENCE [LARGE SCALE GENOMIC DNA]</scope>
</reference>
<dbReference type="EMBL" id="BPLR01004598">
    <property type="protein sequence ID" value="GIX96026.1"/>
    <property type="molecule type" value="Genomic_DNA"/>
</dbReference>
<dbReference type="AlphaFoldDB" id="A0AAV4PJT4"/>
<accession>A0AAV4PJT4</accession>
<evidence type="ECO:0000313" key="2">
    <source>
        <dbReference type="Proteomes" id="UP001054945"/>
    </source>
</evidence>
<organism evidence="1 2">
    <name type="scientific">Caerostris extrusa</name>
    <name type="common">Bark spider</name>
    <name type="synonym">Caerostris bankana</name>
    <dbReference type="NCBI Taxonomy" id="172846"/>
    <lineage>
        <taxon>Eukaryota</taxon>
        <taxon>Metazoa</taxon>
        <taxon>Ecdysozoa</taxon>
        <taxon>Arthropoda</taxon>
        <taxon>Chelicerata</taxon>
        <taxon>Arachnida</taxon>
        <taxon>Araneae</taxon>
        <taxon>Araneomorphae</taxon>
        <taxon>Entelegynae</taxon>
        <taxon>Araneoidea</taxon>
        <taxon>Araneidae</taxon>
        <taxon>Caerostris</taxon>
    </lineage>
</organism>
<gene>
    <name evidence="1" type="ORF">CEXT_372031</name>
</gene>